<feature type="transmembrane region" description="Helical" evidence="9">
    <location>
        <begin position="763"/>
        <end position="782"/>
    </location>
</feature>
<dbReference type="STRING" id="2769.R7QCS8"/>
<dbReference type="SUPFAM" id="SSF161111">
    <property type="entry name" value="Cation efflux protein transmembrane domain-like"/>
    <property type="match status" value="1"/>
</dbReference>
<dbReference type="NCBIfam" id="TIGR01297">
    <property type="entry name" value="CDF"/>
    <property type="match status" value="1"/>
</dbReference>
<evidence type="ECO:0000256" key="1">
    <source>
        <dbReference type="ARBA" id="ARBA00004141"/>
    </source>
</evidence>
<feature type="region of interest" description="Disordered" evidence="8">
    <location>
        <begin position="1"/>
        <end position="27"/>
    </location>
</feature>
<comment type="subcellular location">
    <subcellularLocation>
        <location evidence="1">Membrane</location>
        <topology evidence="1">Multi-pass membrane protein</topology>
    </subcellularLocation>
</comment>
<feature type="transmembrane region" description="Helical" evidence="9">
    <location>
        <begin position="622"/>
        <end position="643"/>
    </location>
</feature>
<feature type="transmembrane region" description="Helical" evidence="9">
    <location>
        <begin position="596"/>
        <end position="616"/>
    </location>
</feature>
<dbReference type="EMBL" id="HG001735">
    <property type="protein sequence ID" value="CDF35558.1"/>
    <property type="molecule type" value="Genomic_DNA"/>
</dbReference>
<evidence type="ECO:0000256" key="8">
    <source>
        <dbReference type="SAM" id="MobiDB-lite"/>
    </source>
</evidence>
<feature type="transmembrane region" description="Helical" evidence="9">
    <location>
        <begin position="144"/>
        <end position="166"/>
    </location>
</feature>
<feature type="transmembrane region" description="Helical" evidence="9">
    <location>
        <begin position="730"/>
        <end position="757"/>
    </location>
</feature>
<feature type="transmembrane region" description="Helical" evidence="9">
    <location>
        <begin position="664"/>
        <end position="682"/>
    </location>
</feature>
<dbReference type="GeneID" id="17323110"/>
<feature type="transmembrane region" description="Helical" evidence="9">
    <location>
        <begin position="694"/>
        <end position="718"/>
    </location>
</feature>
<dbReference type="AlphaFoldDB" id="R7QCS8"/>
<evidence type="ECO:0000256" key="4">
    <source>
        <dbReference type="ARBA" id="ARBA00022692"/>
    </source>
</evidence>
<feature type="region of interest" description="Disordered" evidence="8">
    <location>
        <begin position="211"/>
        <end position="307"/>
    </location>
</feature>
<keyword evidence="12" id="KW-1185">Reference proteome</keyword>
<protein>
    <recommendedName>
        <fullName evidence="10">Cation efflux protein transmembrane domain-containing protein</fullName>
    </recommendedName>
</protein>
<dbReference type="Gramene" id="CDF35558">
    <property type="protein sequence ID" value="CDF35558"/>
    <property type="gene ID" value="CHC_T00004084001"/>
</dbReference>
<dbReference type="Pfam" id="PF01545">
    <property type="entry name" value="Cation_efflux"/>
    <property type="match status" value="1"/>
</dbReference>
<dbReference type="Proteomes" id="UP000012073">
    <property type="component" value="Unassembled WGS sequence"/>
</dbReference>
<dbReference type="InterPro" id="IPR027469">
    <property type="entry name" value="Cation_efflux_TMD_sf"/>
</dbReference>
<feature type="transmembrane region" description="Helical" evidence="9">
    <location>
        <begin position="410"/>
        <end position="429"/>
    </location>
</feature>
<keyword evidence="5 9" id="KW-1133">Transmembrane helix</keyword>
<keyword evidence="3" id="KW-0813">Transport</keyword>
<evidence type="ECO:0000256" key="5">
    <source>
        <dbReference type="ARBA" id="ARBA00022989"/>
    </source>
</evidence>
<dbReference type="GO" id="GO:0005794">
    <property type="term" value="C:Golgi apparatus"/>
    <property type="evidence" value="ECO:0007669"/>
    <property type="project" value="TreeGrafter"/>
</dbReference>
<evidence type="ECO:0000256" key="6">
    <source>
        <dbReference type="ARBA" id="ARBA00023065"/>
    </source>
</evidence>
<evidence type="ECO:0000313" key="12">
    <source>
        <dbReference type="Proteomes" id="UP000012073"/>
    </source>
</evidence>
<dbReference type="GO" id="GO:0006882">
    <property type="term" value="P:intracellular zinc ion homeostasis"/>
    <property type="evidence" value="ECO:0007669"/>
    <property type="project" value="InterPro"/>
</dbReference>
<dbReference type="GO" id="GO:0005385">
    <property type="term" value="F:zinc ion transmembrane transporter activity"/>
    <property type="evidence" value="ECO:0007669"/>
    <property type="project" value="InterPro"/>
</dbReference>
<evidence type="ECO:0000256" key="9">
    <source>
        <dbReference type="SAM" id="Phobius"/>
    </source>
</evidence>
<evidence type="ECO:0000256" key="7">
    <source>
        <dbReference type="ARBA" id="ARBA00023136"/>
    </source>
</evidence>
<feature type="domain" description="Cation efflux protein transmembrane" evidence="10">
    <location>
        <begin position="599"/>
        <end position="789"/>
    </location>
</feature>
<evidence type="ECO:0000256" key="3">
    <source>
        <dbReference type="ARBA" id="ARBA00022448"/>
    </source>
</evidence>
<dbReference type="PANTHER" id="PTHR45755:SF4">
    <property type="entry name" value="ZINC TRANSPORTER 7"/>
    <property type="match status" value="1"/>
</dbReference>
<comment type="similarity">
    <text evidence="2">Belongs to the cation diffusion facilitator (CDF) transporter (TC 2.A.4) family. SLC30A subfamily.</text>
</comment>
<feature type="transmembrane region" description="Helical" evidence="9">
    <location>
        <begin position="375"/>
        <end position="398"/>
    </location>
</feature>
<dbReference type="Gene3D" id="1.20.1510.10">
    <property type="entry name" value="Cation efflux protein transmembrane domain"/>
    <property type="match status" value="1"/>
</dbReference>
<evidence type="ECO:0000256" key="2">
    <source>
        <dbReference type="ARBA" id="ARBA00008873"/>
    </source>
</evidence>
<keyword evidence="4 9" id="KW-0812">Transmembrane</keyword>
<dbReference type="KEGG" id="ccp:CHC_T00004084001"/>
<accession>R7QCS8</accession>
<keyword evidence="6" id="KW-0406">Ion transport</keyword>
<dbReference type="InterPro" id="IPR045316">
    <property type="entry name" value="Msc2-like"/>
</dbReference>
<feature type="compositionally biased region" description="Basic and acidic residues" evidence="8">
    <location>
        <begin position="288"/>
        <end position="307"/>
    </location>
</feature>
<organism evidence="11 12">
    <name type="scientific">Chondrus crispus</name>
    <name type="common">Carrageen Irish moss</name>
    <name type="synonym">Polymorpha crispa</name>
    <dbReference type="NCBI Taxonomy" id="2769"/>
    <lineage>
        <taxon>Eukaryota</taxon>
        <taxon>Rhodophyta</taxon>
        <taxon>Florideophyceae</taxon>
        <taxon>Rhodymeniophycidae</taxon>
        <taxon>Gigartinales</taxon>
        <taxon>Gigartinaceae</taxon>
        <taxon>Chondrus</taxon>
    </lineage>
</organism>
<feature type="compositionally biased region" description="Basic and acidic residues" evidence="8">
    <location>
        <begin position="1"/>
        <end position="11"/>
    </location>
</feature>
<proteinExistence type="inferred from homology"/>
<feature type="region of interest" description="Disordered" evidence="8">
    <location>
        <begin position="439"/>
        <end position="460"/>
    </location>
</feature>
<dbReference type="GO" id="GO:0016020">
    <property type="term" value="C:membrane"/>
    <property type="evidence" value="ECO:0007669"/>
    <property type="project" value="UniProtKB-SubCell"/>
</dbReference>
<feature type="transmembrane region" description="Helical" evidence="9">
    <location>
        <begin position="68"/>
        <end position="88"/>
    </location>
</feature>
<sequence length="901" mass="98827">MPHQARGESRSRRSPSVTRRARSRSRIPSTHLSLPTFALFRAFTEALSHFVAASVVHAHPAIPPAFLAFPAFLLAATVLAPLSTRSIARKMLRSVTLPAFLSVVHLLLLLEAVKRLGPARTLLATTAAPHITNLVRRKRTKTTAIIVIAAIMTLGLVFHDTIGGGARVRERVLKSRAGHAVTTKLQRISQSMGQTVRSNEQLNKLRARYGKPPNELEQGQIPLRHSGPSGDTKNRNEVISRRRLLAVPTKAKQKPAPRDANVDNSYSENPNVVGDKKSSSARTASQEHAQEVNEKETVFTDVKRNSEEHGRARNITKTLKNEMVTDGDAIVDTGASPGQSLRVFFGVLFVVFSSLASSIGNSSRQNLAHDAGDDYAVSCVTFFMSAFMIFPFVLFYWITGRGTDGVYTRMLFSQVVPSGALLGFCLLAYPDLSYTHFGTQGGTRRSQPHQRTPSKGNTSMNSFGSGLFPLPEMGAFTRAAIYPYMCLSIVLLRILSTTVFGFQEPLSFSSVLAAFMLCCISVLDSGQSRSDNRQEPSFRERSRSFNSGDISSVVGRGTARQLRYIWKILSSSALVSVHSMRDIIRHARLNKASWQVLNFLVLQSGMATVELIYATMTHASGLISISADNFFCCISLAIGLQAIRVTSRKPTYAYTYGFSRFESVCGFANGVMLIYVAVLIVLEAFERLKDTNNVAAGHTFTVCLFGMTGNILGLYFFPPESRRENHNVQGIYLHIWANTLAFASMAVSTAIAAAVPAWEMIDMVSATLVGIGIVVLAIPLLLRSGRLLLLLVPREKQKSLRILRDRLDNIDGVIKISGLRVWNLSPNSLVASVRIKAANYYDGPDIDILYKARSVFASIGVPASQCTIQISRIEAENKAVVFFHKRSQSGFGDTGIDLEAL</sequence>
<feature type="transmembrane region" description="Helical" evidence="9">
    <location>
        <begin position="475"/>
        <end position="494"/>
    </location>
</feature>
<dbReference type="InterPro" id="IPR058533">
    <property type="entry name" value="Cation_efflux_TM"/>
</dbReference>
<evidence type="ECO:0000259" key="10">
    <source>
        <dbReference type="Pfam" id="PF01545"/>
    </source>
</evidence>
<feature type="transmembrane region" description="Helical" evidence="9">
    <location>
        <begin position="95"/>
        <end position="113"/>
    </location>
</feature>
<dbReference type="OrthoDB" id="78669at2759"/>
<dbReference type="InterPro" id="IPR002524">
    <property type="entry name" value="Cation_efflux"/>
</dbReference>
<keyword evidence="7 9" id="KW-0472">Membrane</keyword>
<dbReference type="RefSeq" id="XP_005715377.1">
    <property type="nucleotide sequence ID" value="XM_005715320.1"/>
</dbReference>
<evidence type="ECO:0000313" key="11">
    <source>
        <dbReference type="EMBL" id="CDF35558.1"/>
    </source>
</evidence>
<feature type="transmembrane region" description="Helical" evidence="9">
    <location>
        <begin position="343"/>
        <end position="363"/>
    </location>
</feature>
<gene>
    <name evidence="11" type="ORF">CHC_T00004084001</name>
</gene>
<name>R7QCS8_CHOCR</name>
<dbReference type="PANTHER" id="PTHR45755">
    <property type="match status" value="1"/>
</dbReference>
<reference evidence="12" key="1">
    <citation type="journal article" date="2013" name="Proc. Natl. Acad. Sci. U.S.A.">
        <title>Genome structure and metabolic features in the red seaweed Chondrus crispus shed light on evolution of the Archaeplastida.</title>
        <authorList>
            <person name="Collen J."/>
            <person name="Porcel B."/>
            <person name="Carre W."/>
            <person name="Ball S.G."/>
            <person name="Chaparro C."/>
            <person name="Tonon T."/>
            <person name="Barbeyron T."/>
            <person name="Michel G."/>
            <person name="Noel B."/>
            <person name="Valentin K."/>
            <person name="Elias M."/>
            <person name="Artiguenave F."/>
            <person name="Arun A."/>
            <person name="Aury J.M."/>
            <person name="Barbosa-Neto J.F."/>
            <person name="Bothwell J.H."/>
            <person name="Bouget F.Y."/>
            <person name="Brillet L."/>
            <person name="Cabello-Hurtado F."/>
            <person name="Capella-Gutierrez S."/>
            <person name="Charrier B."/>
            <person name="Cladiere L."/>
            <person name="Cock J.M."/>
            <person name="Coelho S.M."/>
            <person name="Colleoni C."/>
            <person name="Czjzek M."/>
            <person name="Da Silva C."/>
            <person name="Delage L."/>
            <person name="Denoeud F."/>
            <person name="Deschamps P."/>
            <person name="Dittami S.M."/>
            <person name="Gabaldon T."/>
            <person name="Gachon C.M."/>
            <person name="Groisillier A."/>
            <person name="Herve C."/>
            <person name="Jabbari K."/>
            <person name="Katinka M."/>
            <person name="Kloareg B."/>
            <person name="Kowalczyk N."/>
            <person name="Labadie K."/>
            <person name="Leblanc C."/>
            <person name="Lopez P.J."/>
            <person name="McLachlan D.H."/>
            <person name="Meslet-Cladiere L."/>
            <person name="Moustafa A."/>
            <person name="Nehr Z."/>
            <person name="Nyvall Collen P."/>
            <person name="Panaud O."/>
            <person name="Partensky F."/>
            <person name="Poulain J."/>
            <person name="Rensing S.A."/>
            <person name="Rousvoal S."/>
            <person name="Samson G."/>
            <person name="Symeonidi A."/>
            <person name="Weissenbach J."/>
            <person name="Zambounis A."/>
            <person name="Wincker P."/>
            <person name="Boyen C."/>
        </authorList>
    </citation>
    <scope>NUCLEOTIDE SEQUENCE [LARGE SCALE GENOMIC DNA]</scope>
    <source>
        <strain evidence="12">cv. Stackhouse</strain>
    </source>
</reference>